<evidence type="ECO:0000313" key="2">
    <source>
        <dbReference type="EMBL" id="KAK8842725.1"/>
    </source>
</evidence>
<evidence type="ECO:0000313" key="3">
    <source>
        <dbReference type="Proteomes" id="UP001470230"/>
    </source>
</evidence>
<keyword evidence="1" id="KW-0472">Membrane</keyword>
<dbReference type="Proteomes" id="UP001470230">
    <property type="component" value="Unassembled WGS sequence"/>
</dbReference>
<protein>
    <recommendedName>
        <fullName evidence="4">Translin-associated factor X-interacting protein 1 N-terminal domain-containing protein</fullName>
    </recommendedName>
</protein>
<organism evidence="2 3">
    <name type="scientific">Tritrichomonas musculus</name>
    <dbReference type="NCBI Taxonomy" id="1915356"/>
    <lineage>
        <taxon>Eukaryota</taxon>
        <taxon>Metamonada</taxon>
        <taxon>Parabasalia</taxon>
        <taxon>Tritrichomonadida</taxon>
        <taxon>Tritrichomonadidae</taxon>
        <taxon>Tritrichomonas</taxon>
    </lineage>
</organism>
<evidence type="ECO:0008006" key="4">
    <source>
        <dbReference type="Google" id="ProtNLM"/>
    </source>
</evidence>
<keyword evidence="1" id="KW-0812">Transmembrane</keyword>
<keyword evidence="3" id="KW-1185">Reference proteome</keyword>
<reference evidence="2 3" key="1">
    <citation type="submission" date="2024-04" db="EMBL/GenBank/DDBJ databases">
        <title>Tritrichomonas musculus Genome.</title>
        <authorList>
            <person name="Alves-Ferreira E."/>
            <person name="Grigg M."/>
            <person name="Lorenzi H."/>
            <person name="Galac M."/>
        </authorList>
    </citation>
    <scope>NUCLEOTIDE SEQUENCE [LARGE SCALE GENOMIC DNA]</scope>
    <source>
        <strain evidence="2 3">EAF2021</strain>
    </source>
</reference>
<proteinExistence type="predicted"/>
<comment type="caution">
    <text evidence="2">The sequence shown here is derived from an EMBL/GenBank/DDBJ whole genome shotgun (WGS) entry which is preliminary data.</text>
</comment>
<accession>A0ABR2H932</accession>
<name>A0ABR2H932_9EUKA</name>
<evidence type="ECO:0000256" key="1">
    <source>
        <dbReference type="SAM" id="Phobius"/>
    </source>
</evidence>
<feature type="transmembrane region" description="Helical" evidence="1">
    <location>
        <begin position="152"/>
        <end position="178"/>
    </location>
</feature>
<sequence length="184" mass="22067">MKSKKRSIISPRPIAAALIQASYDTSRPLSARRMKNRGKNLFSAKLSEQIDERLPFCRNNLEIHQVYREAFQSIIEKYSNYSQSMNMLKYGYEDLIDTFVNEIKENEQKNEQIEKSQTDFKNLLHLQEKEMDDKKLYYDNLSIQVEEQIQRMFLFGIIHSIFIILFLMIDDLFFFFLFMRSNFV</sequence>
<keyword evidence="1" id="KW-1133">Transmembrane helix</keyword>
<gene>
    <name evidence="2" type="ORF">M9Y10_025588</name>
</gene>
<dbReference type="EMBL" id="JAPFFF010000037">
    <property type="protein sequence ID" value="KAK8842725.1"/>
    <property type="molecule type" value="Genomic_DNA"/>
</dbReference>